<comment type="caution">
    <text evidence="2">The sequence shown here is derived from an EMBL/GenBank/DDBJ whole genome shotgun (WGS) entry which is preliminary data.</text>
</comment>
<evidence type="ECO:0000313" key="2">
    <source>
        <dbReference type="EMBL" id="OQE12299.1"/>
    </source>
</evidence>
<protein>
    <submittedName>
        <fullName evidence="2">Uncharacterized protein</fullName>
    </submittedName>
</protein>
<sequence length="242" mass="27290">MAGASLAFPAICLALSFLFVVAVYNASIMRYLGTFHCRVILPSYQHIKRRLLNRSPVNQNLPNHMLEPGYESINLDTKDEEDQHPPPFTAPRMSLPDYYRHRQSPASNAGNIFSDMEDATETDGLNMTTRYAGGPYRPRRWSTFVGVAERSIHSRSPSLSGSLVSSDEYDSDWSNSAVDEAVFEPRNPADGIPVWEFEVERPIYTLDQDEQGTPALWLDEVVEWTAQGVFAFVVPDMIQQRG</sequence>
<feature type="transmembrane region" description="Helical" evidence="1">
    <location>
        <begin position="6"/>
        <end position="26"/>
    </location>
</feature>
<evidence type="ECO:0000256" key="1">
    <source>
        <dbReference type="SAM" id="Phobius"/>
    </source>
</evidence>
<keyword evidence="1" id="KW-0472">Membrane</keyword>
<keyword evidence="1" id="KW-1133">Transmembrane helix</keyword>
<accession>A0A1V6SEV5</accession>
<reference evidence="3" key="1">
    <citation type="journal article" date="2017" name="Nat. Microbiol.">
        <title>Global analysis of biosynthetic gene clusters reveals vast potential of secondary metabolite production in Penicillium species.</title>
        <authorList>
            <person name="Nielsen J.C."/>
            <person name="Grijseels S."/>
            <person name="Prigent S."/>
            <person name="Ji B."/>
            <person name="Dainat J."/>
            <person name="Nielsen K.F."/>
            <person name="Frisvad J.C."/>
            <person name="Workman M."/>
            <person name="Nielsen J."/>
        </authorList>
    </citation>
    <scope>NUCLEOTIDE SEQUENCE [LARGE SCALE GENOMIC DNA]</scope>
    <source>
        <strain evidence="3">IBT 29486</strain>
    </source>
</reference>
<dbReference type="EMBL" id="MDYP01000001">
    <property type="protein sequence ID" value="OQE12299.1"/>
    <property type="molecule type" value="Genomic_DNA"/>
</dbReference>
<name>A0A1V6SEV5_9EURO</name>
<dbReference type="Proteomes" id="UP000191518">
    <property type="component" value="Unassembled WGS sequence"/>
</dbReference>
<keyword evidence="1" id="KW-0812">Transmembrane</keyword>
<proteinExistence type="predicted"/>
<gene>
    <name evidence="2" type="ORF">PENVUL_c001G07656</name>
</gene>
<dbReference type="OrthoDB" id="4347919at2759"/>
<dbReference type="AlphaFoldDB" id="A0A1V6SEV5"/>
<evidence type="ECO:0000313" key="3">
    <source>
        <dbReference type="Proteomes" id="UP000191518"/>
    </source>
</evidence>
<keyword evidence="3" id="KW-1185">Reference proteome</keyword>
<organism evidence="2 3">
    <name type="scientific">Penicillium vulpinum</name>
    <dbReference type="NCBI Taxonomy" id="29845"/>
    <lineage>
        <taxon>Eukaryota</taxon>
        <taxon>Fungi</taxon>
        <taxon>Dikarya</taxon>
        <taxon>Ascomycota</taxon>
        <taxon>Pezizomycotina</taxon>
        <taxon>Eurotiomycetes</taxon>
        <taxon>Eurotiomycetidae</taxon>
        <taxon>Eurotiales</taxon>
        <taxon>Aspergillaceae</taxon>
        <taxon>Penicillium</taxon>
    </lineage>
</organism>